<dbReference type="AlphaFoldDB" id="A0ABD5TSR8"/>
<keyword evidence="3" id="KW-1185">Reference proteome</keyword>
<accession>A0ABD5TSR8</accession>
<protein>
    <recommendedName>
        <fullName evidence="1">DUF8118 domain-containing protein</fullName>
    </recommendedName>
</protein>
<gene>
    <name evidence="2" type="ORF">ACFQEV_00325</name>
</gene>
<comment type="caution">
    <text evidence="2">The sequence shown here is derived from an EMBL/GenBank/DDBJ whole genome shotgun (WGS) entry which is preliminary data.</text>
</comment>
<dbReference type="Pfam" id="PF26435">
    <property type="entry name" value="DUF8118"/>
    <property type="match status" value="1"/>
</dbReference>
<reference evidence="2 3" key="1">
    <citation type="journal article" date="2019" name="Int. J. Syst. Evol. Microbiol.">
        <title>The Global Catalogue of Microorganisms (GCM) 10K type strain sequencing project: providing services to taxonomists for standard genome sequencing and annotation.</title>
        <authorList>
            <consortium name="The Broad Institute Genomics Platform"/>
            <consortium name="The Broad Institute Genome Sequencing Center for Infectious Disease"/>
            <person name="Wu L."/>
            <person name="Ma J."/>
        </authorList>
    </citation>
    <scope>NUCLEOTIDE SEQUENCE [LARGE SCALE GENOMIC DNA]</scope>
    <source>
        <strain evidence="2 3">YIM 94188</strain>
    </source>
</reference>
<dbReference type="RefSeq" id="WP_379691886.1">
    <property type="nucleotide sequence ID" value="NZ_JBHSXH010000002.1"/>
</dbReference>
<evidence type="ECO:0000313" key="2">
    <source>
        <dbReference type="EMBL" id="MFC6823455.1"/>
    </source>
</evidence>
<sequence>METTETQNRESIVLETDPDARDVRAVTQYLTVLDDVTAPADTPSPLVADGGEITVAEADEMPAAGPTFTYHREPTAAGGATYVRCEECHAEAVPADPDRLTHRAGCSAQH</sequence>
<organism evidence="2 3">
    <name type="scientific">Halopelagius fulvigenes</name>
    <dbReference type="NCBI Taxonomy" id="1198324"/>
    <lineage>
        <taxon>Archaea</taxon>
        <taxon>Methanobacteriati</taxon>
        <taxon>Methanobacteriota</taxon>
        <taxon>Stenosarchaea group</taxon>
        <taxon>Halobacteria</taxon>
        <taxon>Halobacteriales</taxon>
        <taxon>Haloferacaceae</taxon>
    </lineage>
</organism>
<evidence type="ECO:0000313" key="3">
    <source>
        <dbReference type="Proteomes" id="UP001596408"/>
    </source>
</evidence>
<name>A0ABD5TSR8_9EURY</name>
<evidence type="ECO:0000259" key="1">
    <source>
        <dbReference type="Pfam" id="PF26435"/>
    </source>
</evidence>
<proteinExistence type="predicted"/>
<dbReference type="EMBL" id="JBHSXH010000002">
    <property type="protein sequence ID" value="MFC6823455.1"/>
    <property type="molecule type" value="Genomic_DNA"/>
</dbReference>
<dbReference type="Proteomes" id="UP001596408">
    <property type="component" value="Unassembled WGS sequence"/>
</dbReference>
<dbReference type="InterPro" id="IPR058431">
    <property type="entry name" value="DUF8118"/>
</dbReference>
<feature type="domain" description="DUF8118" evidence="1">
    <location>
        <begin position="66"/>
        <end position="106"/>
    </location>
</feature>